<dbReference type="EMBL" id="JAWDGP010006494">
    <property type="protein sequence ID" value="KAK3740026.1"/>
    <property type="molecule type" value="Genomic_DNA"/>
</dbReference>
<comment type="catalytic activity">
    <reaction evidence="24">
        <text>chloride(in) = chloride(out)</text>
        <dbReference type="Rhea" id="RHEA:29823"/>
        <dbReference type="ChEBI" id="CHEBI:17996"/>
    </reaction>
</comment>
<evidence type="ECO:0000256" key="9">
    <source>
        <dbReference type="ARBA" id="ARBA00022448"/>
    </source>
</evidence>
<comment type="caution">
    <text evidence="35">The sequence shown here is derived from an EMBL/GenBank/DDBJ whole genome shotgun (WGS) entry which is preliminary data.</text>
</comment>
<keyword evidence="21" id="KW-0868">Chloride</keyword>
<keyword evidence="9" id="KW-0813">Transport</keyword>
<evidence type="ECO:0000256" key="14">
    <source>
        <dbReference type="ARBA" id="ARBA00022824"/>
    </source>
</evidence>
<evidence type="ECO:0000256" key="5">
    <source>
        <dbReference type="ARBA" id="ARBA00009118"/>
    </source>
</evidence>
<dbReference type="GO" id="GO:0055038">
    <property type="term" value="C:recycling endosome membrane"/>
    <property type="evidence" value="ECO:0007669"/>
    <property type="project" value="UniProtKB-SubCell"/>
</dbReference>
<evidence type="ECO:0000256" key="19">
    <source>
        <dbReference type="ARBA" id="ARBA00023173"/>
    </source>
</evidence>
<dbReference type="FunFam" id="1.20.1560.10:FF:000026">
    <property type="entry name" value="Multidrug resistance-associated protein lethal(2)03659"/>
    <property type="match status" value="1"/>
</dbReference>
<evidence type="ECO:0000256" key="8">
    <source>
        <dbReference type="ARBA" id="ARBA00016668"/>
    </source>
</evidence>
<comment type="catalytic activity">
    <reaction evidence="28">
        <text>ATP + H2O + closed Cl(-) channel = ADP + phosphate + open Cl(-) channel.</text>
        <dbReference type="EC" id="5.6.1.6"/>
    </reaction>
</comment>
<comment type="similarity">
    <text evidence="5">Belongs to the ABC transporter superfamily. ABCC family. CFTR transporter (TC 3.A.1.202) subfamily.</text>
</comment>
<keyword evidence="11 32" id="KW-0812">Transmembrane</keyword>
<feature type="transmembrane region" description="Helical" evidence="32">
    <location>
        <begin position="349"/>
        <end position="371"/>
    </location>
</feature>
<keyword evidence="16 32" id="KW-1133">Transmembrane helix</keyword>
<dbReference type="FunFam" id="3.40.50.300:FF:000482">
    <property type="entry name" value="Multidrug resistance-associated protein member 4"/>
    <property type="match status" value="1"/>
</dbReference>
<dbReference type="Proteomes" id="UP001283361">
    <property type="component" value="Unassembled WGS sequence"/>
</dbReference>
<feature type="transmembrane region" description="Helical" evidence="32">
    <location>
        <begin position="82"/>
        <end position="100"/>
    </location>
</feature>
<dbReference type="InterPro" id="IPR011527">
    <property type="entry name" value="ABC1_TM_dom"/>
</dbReference>
<feature type="transmembrane region" description="Helical" evidence="32">
    <location>
        <begin position="233"/>
        <end position="250"/>
    </location>
</feature>
<evidence type="ECO:0000256" key="22">
    <source>
        <dbReference type="ARBA" id="ARBA00023235"/>
    </source>
</evidence>
<keyword evidence="10" id="KW-0597">Phosphoprotein</keyword>
<evidence type="ECO:0000256" key="25">
    <source>
        <dbReference type="ARBA" id="ARBA00029720"/>
    </source>
</evidence>
<dbReference type="SUPFAM" id="SSF52540">
    <property type="entry name" value="P-loop containing nucleoside triphosphate hydrolases"/>
    <property type="match status" value="2"/>
</dbReference>
<dbReference type="Pfam" id="PF00664">
    <property type="entry name" value="ABC_membrane"/>
    <property type="match status" value="2"/>
</dbReference>
<dbReference type="PANTHER" id="PTHR24223:SF456">
    <property type="entry name" value="MULTIDRUG RESISTANCE-ASSOCIATED PROTEIN LETHAL(2)03659"/>
    <property type="match status" value="1"/>
</dbReference>
<comment type="subcellular location">
    <subcellularLocation>
        <location evidence="2">Apical cell membrane</location>
        <topology evidence="2">Multi-pass membrane protein</topology>
    </subcellularLocation>
    <subcellularLocation>
        <location evidence="4">Early endosome membrane</location>
        <topology evidence="4">Multi-pass membrane protein</topology>
    </subcellularLocation>
    <subcellularLocation>
        <location evidence="3">Endoplasmic reticulum membrane</location>
        <topology evidence="3">Multi-pass membrane protein</topology>
    </subcellularLocation>
    <subcellularLocation>
        <location evidence="1">Recycling endosome membrane</location>
        <topology evidence="1">Multi-pass membrane protein</topology>
    </subcellularLocation>
</comment>
<evidence type="ECO:0000256" key="12">
    <source>
        <dbReference type="ARBA" id="ARBA00022741"/>
    </source>
</evidence>
<evidence type="ECO:0000256" key="16">
    <source>
        <dbReference type="ARBA" id="ARBA00022989"/>
    </source>
</evidence>
<evidence type="ECO:0000256" key="15">
    <source>
        <dbReference type="ARBA" id="ARBA00022840"/>
    </source>
</evidence>
<evidence type="ECO:0000259" key="33">
    <source>
        <dbReference type="PROSITE" id="PS50893"/>
    </source>
</evidence>
<dbReference type="PROSITE" id="PS50929">
    <property type="entry name" value="ABC_TM1F"/>
    <property type="match status" value="2"/>
</dbReference>
<dbReference type="InterPro" id="IPR003439">
    <property type="entry name" value="ABC_transporter-like_ATP-bd"/>
</dbReference>
<keyword evidence="12" id="KW-0547">Nucleotide-binding</keyword>
<evidence type="ECO:0000256" key="31">
    <source>
        <dbReference type="SAM" id="MobiDB-lite"/>
    </source>
</evidence>
<evidence type="ECO:0000256" key="11">
    <source>
        <dbReference type="ARBA" id="ARBA00022692"/>
    </source>
</evidence>
<dbReference type="PRINTS" id="PR01851">
    <property type="entry name" value="CYSFIBREGLTR"/>
</dbReference>
<dbReference type="SMART" id="SM00382">
    <property type="entry name" value="AAA"/>
    <property type="match status" value="2"/>
</dbReference>
<evidence type="ECO:0000256" key="21">
    <source>
        <dbReference type="ARBA" id="ARBA00023214"/>
    </source>
</evidence>
<feature type="domain" description="ABC transmembrane type-1" evidence="34">
    <location>
        <begin position="92"/>
        <end position="339"/>
    </location>
</feature>
<evidence type="ECO:0000256" key="4">
    <source>
        <dbReference type="ARBA" id="ARBA00004520"/>
    </source>
</evidence>
<feature type="compositionally biased region" description="Basic and acidic residues" evidence="31">
    <location>
        <begin position="1484"/>
        <end position="1494"/>
    </location>
</feature>
<evidence type="ECO:0000256" key="32">
    <source>
        <dbReference type="SAM" id="Phobius"/>
    </source>
</evidence>
<evidence type="ECO:0000313" key="35">
    <source>
        <dbReference type="EMBL" id="KAK3740026.1"/>
    </source>
</evidence>
<dbReference type="Gene3D" id="3.40.50.300">
    <property type="entry name" value="P-loop containing nucleotide triphosphate hydrolases"/>
    <property type="match status" value="2"/>
</dbReference>
<dbReference type="InterPro" id="IPR009147">
    <property type="entry name" value="CFTR/ABCC7"/>
</dbReference>
<evidence type="ECO:0000256" key="2">
    <source>
        <dbReference type="ARBA" id="ARBA00004424"/>
    </source>
</evidence>
<dbReference type="GO" id="GO:0034707">
    <property type="term" value="C:chloride channel complex"/>
    <property type="evidence" value="ECO:0007669"/>
    <property type="project" value="UniProtKB-KW"/>
</dbReference>
<name>A0AAE1CW10_9GAST</name>
<evidence type="ECO:0000256" key="1">
    <source>
        <dbReference type="ARBA" id="ARBA00004195"/>
    </source>
</evidence>
<feature type="domain" description="ABC transmembrane type-1" evidence="34">
    <location>
        <begin position="838"/>
        <end position="1156"/>
    </location>
</feature>
<organism evidence="35 36">
    <name type="scientific">Elysia crispata</name>
    <name type="common">lettuce slug</name>
    <dbReference type="NCBI Taxonomy" id="231223"/>
    <lineage>
        <taxon>Eukaryota</taxon>
        <taxon>Metazoa</taxon>
        <taxon>Spiralia</taxon>
        <taxon>Lophotrochozoa</taxon>
        <taxon>Mollusca</taxon>
        <taxon>Gastropoda</taxon>
        <taxon>Heterobranchia</taxon>
        <taxon>Euthyneura</taxon>
        <taxon>Panpulmonata</taxon>
        <taxon>Sacoglossa</taxon>
        <taxon>Placobranchoidea</taxon>
        <taxon>Plakobranchidae</taxon>
        <taxon>Elysia</taxon>
    </lineage>
</organism>
<dbReference type="InterPro" id="IPR003593">
    <property type="entry name" value="AAA+_ATPase"/>
</dbReference>
<sequence length="1513" mass="169511">MDESQRHDNPNPTLSANPLSKLFFWWLSPLLKKGYKGWLEETDMYNVCPTDSSKTIGEKIQAEWEKEVERHRNGNQASLLRTLYRVFGFHYLLLGFVALGEEMLKLLQPLLLAEFLDYFTPGSTTTSREAWIYSSGVVLCSVIVAISHHPFFFTSARTGMRIRIGLCSMMYRKSLRLSNKSLNESSVGQIVNLMSNDVARFDQAVLFFHYLWVGPVKAIVGLAYLWYRIGPSVVAAMGVLLLLMPAQSLVGKMFLKIRRKTAVHTDKRVKVMNEIISGIRIIKLYCWEKPFGRLVENLRRQEIRQHHRGRRLQALHLGSLFASNQAAMFLLILTLVLANREDELRPAKVYLVVGMISTMRIICGFFVPWAFQQAAETLVVIKRIQTFLLLEELKKVTNKNQLNGYVKNSSFSDVEKPTWAVEVTNLTAKWDGVSGTSNTLEDITVSLSPGRLVAVIGPVGSGKTSLLMSILGELPALTGSVRAQGKIAYVSQHAWIFSGSLRQNIMFGKDFEKARYDKIIRICALSRDLTILPKGDATLIGDRGVNLSGGQKARVSLARALYMDADIYLLDDPLAAVDTAVGKHIFEKCIMKYLKDKPRILVTHQVQLLPVADNIVILTNGQIVSQGTYNELSKSGVDFSELLKLEEDPSDTHKTNDLTQNNQDIDAPKTNDVTQNNQDIDTPKTNEITQNNQDINTPKTNEITQNNQDIDAPKTNDVTQNNQDIDAPKTNDVTQNNQDIDAPKTNDVTQNNQDIDAPKPNDVTQNNQDILESGTNEGTLSDYKRPRADSITSLDSLGEDYVPDSVQLPEKEERQTGNIDIKVFISYFKASASIVLSVLVVLLFLLTQFLFVSSDWWLARWTNKVEDRHKALESGGQFSVELNDQSSDEHHNVTTGSSLVVSTQTDIPEVDTHFNLYVYAGLLVALIASSLARAILFFKLAVTAGENLHNMMFARILRTTMAFFDTNPVGRVLNRFSKDVGQIDDRLSITMFDQFQSILQVSSVVIVTSIINPWVFIPVVPLVILFVVVRNFYVQTSRSVKRLEGTTRSPVFSYLSATLQGLHTIRAMHMEQKLTAEFDAHQDLHTEAWFLFLATSRWLSIRLDWITVIFIACVVYCSVLTSDTMDAGFVGLSIVYTMNMLGMFQWTIRQSVEVENQMISVERVLQYTRLPIEADLESKPDHKPPDTWPSSGSLQAKGVSLQYSPSAPFVLKKINFEIHGGEKIGIVGRTGAGKSSLITTLFRLAEPEGELTIDGVSIHSLGLHDLRNAISIIPQDPVLFTGSVRRNLDPFDEYSDSELWRALEEVQLKEAITSNPESLYMEVTEGGSNFSAGQRQLMCLARAVLGNTRILMIDEATANVDPITDELIQQTIRNKFKACTVLTIAHRLHTVIDSDRIMVLDDGKIVEMDTPHNLLSARKGGMFYSMVEQLGKTELEHLTELASMRQESHSPKTLLPLTNGISDHSPSVPPLEETETETSPEVTLIDRKHLKASEPEDEGGFENKAFTSEDTRL</sequence>
<evidence type="ECO:0000256" key="17">
    <source>
        <dbReference type="ARBA" id="ARBA00023065"/>
    </source>
</evidence>
<dbReference type="InterPro" id="IPR036640">
    <property type="entry name" value="ABC1_TM_sf"/>
</dbReference>
<keyword evidence="23" id="KW-0407">Ion channel</keyword>
<reference evidence="35" key="1">
    <citation type="journal article" date="2023" name="G3 (Bethesda)">
        <title>A reference genome for the long-term kleptoplast-retaining sea slug Elysia crispata morphotype clarki.</title>
        <authorList>
            <person name="Eastman K.E."/>
            <person name="Pendleton A.L."/>
            <person name="Shaikh M.A."/>
            <person name="Suttiyut T."/>
            <person name="Ogas R."/>
            <person name="Tomko P."/>
            <person name="Gavelis G."/>
            <person name="Widhalm J.R."/>
            <person name="Wisecaver J.H."/>
        </authorList>
    </citation>
    <scope>NUCLEOTIDE SEQUENCE</scope>
    <source>
        <strain evidence="35">ECLA1</strain>
    </source>
</reference>
<evidence type="ECO:0000256" key="24">
    <source>
        <dbReference type="ARBA" id="ARBA00024167"/>
    </source>
</evidence>
<evidence type="ECO:0000256" key="20">
    <source>
        <dbReference type="ARBA" id="ARBA00023180"/>
    </source>
</evidence>
<dbReference type="GO" id="GO:0031901">
    <property type="term" value="C:early endosome membrane"/>
    <property type="evidence" value="ECO:0007669"/>
    <property type="project" value="UniProtKB-SubCell"/>
</dbReference>
<comment type="catalytic activity">
    <reaction evidence="30">
        <text>ATP + H2O = ADP + phosphate + H(+)</text>
        <dbReference type="Rhea" id="RHEA:13065"/>
        <dbReference type="ChEBI" id="CHEBI:15377"/>
        <dbReference type="ChEBI" id="CHEBI:15378"/>
        <dbReference type="ChEBI" id="CHEBI:30616"/>
        <dbReference type="ChEBI" id="CHEBI:43474"/>
        <dbReference type="ChEBI" id="CHEBI:456216"/>
    </reaction>
    <physiologicalReaction direction="left-to-right" evidence="30">
        <dbReference type="Rhea" id="RHEA:13066"/>
    </physiologicalReaction>
</comment>
<protein>
    <recommendedName>
        <fullName evidence="8">Cystic fibrosis transmembrane conductance regulator</fullName>
        <ecNumber evidence="7">5.6.1.6</ecNumber>
    </recommendedName>
    <alternativeName>
        <fullName evidence="25">ATP-binding cassette sub-family C member 7</fullName>
    </alternativeName>
    <alternativeName>
        <fullName evidence="26">Channel conductance-controlling ATPase</fullName>
    </alternativeName>
    <alternativeName>
        <fullName evidence="27">cAMP-dependent chloride channel</fullName>
    </alternativeName>
</protein>
<gene>
    <name evidence="35" type="ORF">RRG08_005297</name>
</gene>
<keyword evidence="36" id="KW-1185">Reference proteome</keyword>
<feature type="transmembrane region" description="Helical" evidence="32">
    <location>
        <begin position="204"/>
        <end position="227"/>
    </location>
</feature>
<dbReference type="GO" id="GO:0005524">
    <property type="term" value="F:ATP binding"/>
    <property type="evidence" value="ECO:0007669"/>
    <property type="project" value="UniProtKB-KW"/>
</dbReference>
<feature type="transmembrane region" description="Helical" evidence="32">
    <location>
        <begin position="1127"/>
        <end position="1148"/>
    </location>
</feature>
<dbReference type="GO" id="GO:0016887">
    <property type="term" value="F:ATP hydrolysis activity"/>
    <property type="evidence" value="ECO:0007669"/>
    <property type="project" value="InterPro"/>
</dbReference>
<keyword evidence="14" id="KW-0256">Endoplasmic reticulum</keyword>
<keyword evidence="22" id="KW-0413">Isomerase</keyword>
<feature type="domain" description="ABC transporter" evidence="33">
    <location>
        <begin position="421"/>
        <end position="645"/>
    </location>
</feature>
<dbReference type="FunFam" id="3.40.50.300:FF:000163">
    <property type="entry name" value="Multidrug resistance-associated protein member 4"/>
    <property type="match status" value="1"/>
</dbReference>
<keyword evidence="17" id="KW-0406">Ion transport</keyword>
<evidence type="ECO:0000256" key="10">
    <source>
        <dbReference type="ARBA" id="ARBA00022553"/>
    </source>
</evidence>
<dbReference type="InterPro" id="IPR027417">
    <property type="entry name" value="P-loop_NTPase"/>
</dbReference>
<evidence type="ECO:0000256" key="27">
    <source>
        <dbReference type="ARBA" id="ARBA00033163"/>
    </source>
</evidence>
<feature type="compositionally biased region" description="Polar residues" evidence="31">
    <location>
        <begin position="762"/>
        <end position="779"/>
    </location>
</feature>
<keyword evidence="18 32" id="KW-0472">Membrane</keyword>
<feature type="transmembrane region" description="Helical" evidence="32">
    <location>
        <begin position="314"/>
        <end position="337"/>
    </location>
</feature>
<dbReference type="SUPFAM" id="SSF90123">
    <property type="entry name" value="ABC transporter transmembrane region"/>
    <property type="match status" value="2"/>
</dbReference>
<keyword evidence="20" id="KW-0325">Glycoprotein</keyword>
<evidence type="ECO:0000313" key="36">
    <source>
        <dbReference type="Proteomes" id="UP001283361"/>
    </source>
</evidence>
<feature type="transmembrane region" description="Helical" evidence="32">
    <location>
        <begin position="1014"/>
        <end position="1033"/>
    </location>
</feature>
<evidence type="ECO:0000256" key="6">
    <source>
        <dbReference type="ARBA" id="ARBA00009726"/>
    </source>
</evidence>
<keyword evidence="13" id="KW-0967">Endosome</keyword>
<dbReference type="PANTHER" id="PTHR24223">
    <property type="entry name" value="ATP-BINDING CASSETTE SUB-FAMILY C"/>
    <property type="match status" value="1"/>
</dbReference>
<evidence type="ECO:0000259" key="34">
    <source>
        <dbReference type="PROSITE" id="PS50929"/>
    </source>
</evidence>
<feature type="transmembrane region" description="Helical" evidence="32">
    <location>
        <begin position="1103"/>
        <end position="1121"/>
    </location>
</feature>
<evidence type="ECO:0000256" key="29">
    <source>
        <dbReference type="ARBA" id="ARBA00044653"/>
    </source>
</evidence>
<evidence type="ECO:0000256" key="30">
    <source>
        <dbReference type="ARBA" id="ARBA00048778"/>
    </source>
</evidence>
<feature type="compositionally biased region" description="Basic and acidic residues" evidence="31">
    <location>
        <begin position="646"/>
        <end position="656"/>
    </location>
</feature>
<feature type="transmembrane region" description="Helical" evidence="32">
    <location>
        <begin position="916"/>
        <end position="942"/>
    </location>
</feature>
<dbReference type="PROSITE" id="PS00211">
    <property type="entry name" value="ABC_TRANSPORTER_1"/>
    <property type="match status" value="2"/>
</dbReference>
<dbReference type="EC" id="5.6.1.6" evidence="7"/>
<evidence type="ECO:0000256" key="28">
    <source>
        <dbReference type="ARBA" id="ARBA00034073"/>
    </source>
</evidence>
<accession>A0AAE1CW10</accession>
<dbReference type="FunFam" id="1.20.1560.10:FF:000014">
    <property type="entry name" value="Multidrug resistance-associated protein member 4"/>
    <property type="match status" value="1"/>
</dbReference>
<evidence type="ECO:0000256" key="26">
    <source>
        <dbReference type="ARBA" id="ARBA00031358"/>
    </source>
</evidence>
<feature type="compositionally biased region" description="Polar residues" evidence="31">
    <location>
        <begin position="671"/>
        <end position="709"/>
    </location>
</feature>
<dbReference type="GO" id="GO:0016324">
    <property type="term" value="C:apical plasma membrane"/>
    <property type="evidence" value="ECO:0007669"/>
    <property type="project" value="UniProtKB-SubCell"/>
</dbReference>
<keyword evidence="19" id="KW-0869">Chloride channel</keyword>
<feature type="transmembrane region" description="Helical" evidence="32">
    <location>
        <begin position="130"/>
        <end position="153"/>
    </location>
</feature>
<dbReference type="GO" id="GO:0005260">
    <property type="term" value="F:intracellularly ATP-gated chloride channel activity"/>
    <property type="evidence" value="ECO:0007669"/>
    <property type="project" value="UniProtKB-EC"/>
</dbReference>
<dbReference type="PROSITE" id="PS50893">
    <property type="entry name" value="ABC_TRANSPORTER_2"/>
    <property type="match status" value="2"/>
</dbReference>
<evidence type="ECO:0000256" key="7">
    <source>
        <dbReference type="ARBA" id="ARBA00012195"/>
    </source>
</evidence>
<dbReference type="Gene3D" id="1.20.1560.10">
    <property type="entry name" value="ABC transporter type 1, transmembrane domain"/>
    <property type="match status" value="2"/>
</dbReference>
<dbReference type="InterPro" id="IPR017871">
    <property type="entry name" value="ABC_transporter-like_CS"/>
</dbReference>
<evidence type="ECO:0000256" key="3">
    <source>
        <dbReference type="ARBA" id="ARBA00004477"/>
    </source>
</evidence>
<dbReference type="CDD" id="cd03250">
    <property type="entry name" value="ABCC_MRP_domain1"/>
    <property type="match status" value="1"/>
</dbReference>
<proteinExistence type="inferred from homology"/>
<evidence type="ECO:0000256" key="13">
    <source>
        <dbReference type="ARBA" id="ARBA00022753"/>
    </source>
</evidence>
<feature type="region of interest" description="Disordered" evidence="31">
    <location>
        <begin position="646"/>
        <end position="785"/>
    </location>
</feature>
<dbReference type="GO" id="GO:0140359">
    <property type="term" value="F:ABC-type transporter activity"/>
    <property type="evidence" value="ECO:0007669"/>
    <property type="project" value="InterPro"/>
</dbReference>
<feature type="transmembrane region" description="Helical" evidence="32">
    <location>
        <begin position="832"/>
        <end position="851"/>
    </location>
</feature>
<dbReference type="GO" id="GO:0005789">
    <property type="term" value="C:endoplasmic reticulum membrane"/>
    <property type="evidence" value="ECO:0007669"/>
    <property type="project" value="UniProtKB-SubCell"/>
</dbReference>
<dbReference type="InterPro" id="IPR050173">
    <property type="entry name" value="ABC_transporter_C-like"/>
</dbReference>
<evidence type="ECO:0000256" key="23">
    <source>
        <dbReference type="ARBA" id="ARBA00023303"/>
    </source>
</evidence>
<dbReference type="Pfam" id="PF00005">
    <property type="entry name" value="ABC_tran"/>
    <property type="match status" value="2"/>
</dbReference>
<comment type="similarity">
    <text evidence="6">Belongs to the ABC transporter superfamily. ABCC family. Conjugate transporter (TC 3.A.1.208) subfamily.</text>
</comment>
<dbReference type="CDD" id="cd03244">
    <property type="entry name" value="ABCC_MRP_domain2"/>
    <property type="match status" value="1"/>
</dbReference>
<evidence type="ECO:0000256" key="18">
    <source>
        <dbReference type="ARBA" id="ARBA00023136"/>
    </source>
</evidence>
<keyword evidence="15" id="KW-0067">ATP-binding</keyword>
<feature type="region of interest" description="Disordered" evidence="31">
    <location>
        <begin position="1445"/>
        <end position="1513"/>
    </location>
</feature>
<comment type="catalytic activity">
    <reaction evidence="29">
        <text>hydrogencarbonate(in) = hydrogencarbonate(out)</text>
        <dbReference type="Rhea" id="RHEA:28695"/>
        <dbReference type="ChEBI" id="CHEBI:17544"/>
    </reaction>
</comment>
<feature type="domain" description="ABC transporter" evidence="33">
    <location>
        <begin position="1194"/>
        <end position="1427"/>
    </location>
</feature>